<evidence type="ECO:0000256" key="10">
    <source>
        <dbReference type="RuleBase" id="RU364060"/>
    </source>
</evidence>
<keyword evidence="6 10" id="KW-0010">Activator</keyword>
<evidence type="ECO:0000313" key="11">
    <source>
        <dbReference type="EMBL" id="KAK4248244.1"/>
    </source>
</evidence>
<evidence type="ECO:0000256" key="3">
    <source>
        <dbReference type="ARBA" id="ARBA00011837"/>
    </source>
</evidence>
<evidence type="ECO:0000256" key="1">
    <source>
        <dbReference type="ARBA" id="ARBA00004123"/>
    </source>
</evidence>
<dbReference type="SUPFAM" id="SSF140718">
    <property type="entry name" value="Mediator hinge subcomplex-like"/>
    <property type="match status" value="1"/>
</dbReference>
<dbReference type="GO" id="GO:0016592">
    <property type="term" value="C:mediator complex"/>
    <property type="evidence" value="ECO:0007669"/>
    <property type="project" value="InterPro"/>
</dbReference>
<dbReference type="Gene3D" id="6.10.140.200">
    <property type="match status" value="1"/>
</dbReference>
<comment type="similarity">
    <text evidence="2 10">Belongs to the Mediator complex subunit 7 family.</text>
</comment>
<dbReference type="GO" id="GO:0003712">
    <property type="term" value="F:transcription coregulator activity"/>
    <property type="evidence" value="ECO:0007669"/>
    <property type="project" value="InterPro"/>
</dbReference>
<comment type="caution">
    <text evidence="11">The sequence shown here is derived from an EMBL/GenBank/DDBJ whole genome shotgun (WGS) entry which is preliminary data.</text>
</comment>
<evidence type="ECO:0000256" key="7">
    <source>
        <dbReference type="ARBA" id="ARBA00023163"/>
    </source>
</evidence>
<gene>
    <name evidence="11" type="ORF">C7999DRAFT_13772</name>
</gene>
<organism evidence="11 12">
    <name type="scientific">Corynascus novoguineensis</name>
    <dbReference type="NCBI Taxonomy" id="1126955"/>
    <lineage>
        <taxon>Eukaryota</taxon>
        <taxon>Fungi</taxon>
        <taxon>Dikarya</taxon>
        <taxon>Ascomycota</taxon>
        <taxon>Pezizomycotina</taxon>
        <taxon>Sordariomycetes</taxon>
        <taxon>Sordariomycetidae</taxon>
        <taxon>Sordariales</taxon>
        <taxon>Chaetomiaceae</taxon>
        <taxon>Corynascus</taxon>
    </lineage>
</organism>
<keyword evidence="5 10" id="KW-0805">Transcription regulation</keyword>
<protein>
    <recommendedName>
        <fullName evidence="4 10">Mediator of RNA polymerase II transcription subunit 7</fullName>
    </recommendedName>
</protein>
<reference evidence="11" key="1">
    <citation type="journal article" date="2023" name="Mol. Phylogenet. Evol.">
        <title>Genome-scale phylogeny and comparative genomics of the fungal order Sordariales.</title>
        <authorList>
            <person name="Hensen N."/>
            <person name="Bonometti L."/>
            <person name="Westerberg I."/>
            <person name="Brannstrom I.O."/>
            <person name="Guillou S."/>
            <person name="Cros-Aarteil S."/>
            <person name="Calhoun S."/>
            <person name="Haridas S."/>
            <person name="Kuo A."/>
            <person name="Mondo S."/>
            <person name="Pangilinan J."/>
            <person name="Riley R."/>
            <person name="LaButti K."/>
            <person name="Andreopoulos B."/>
            <person name="Lipzen A."/>
            <person name="Chen C."/>
            <person name="Yan M."/>
            <person name="Daum C."/>
            <person name="Ng V."/>
            <person name="Clum A."/>
            <person name="Steindorff A."/>
            <person name="Ohm R.A."/>
            <person name="Martin F."/>
            <person name="Silar P."/>
            <person name="Natvig D.O."/>
            <person name="Lalanne C."/>
            <person name="Gautier V."/>
            <person name="Ament-Velasquez S.L."/>
            <person name="Kruys A."/>
            <person name="Hutchinson M.I."/>
            <person name="Powell A.J."/>
            <person name="Barry K."/>
            <person name="Miller A.N."/>
            <person name="Grigoriev I.V."/>
            <person name="Debuchy R."/>
            <person name="Gladieux P."/>
            <person name="Hiltunen Thoren M."/>
            <person name="Johannesson H."/>
        </authorList>
    </citation>
    <scope>NUCLEOTIDE SEQUENCE</scope>
    <source>
        <strain evidence="11">CBS 359.72</strain>
    </source>
</reference>
<proteinExistence type="inferred from homology"/>
<dbReference type="Proteomes" id="UP001303647">
    <property type="component" value="Unassembled WGS sequence"/>
</dbReference>
<comment type="subcellular location">
    <subcellularLocation>
        <location evidence="1 10">Nucleus</location>
    </subcellularLocation>
</comment>
<dbReference type="GO" id="GO:0070847">
    <property type="term" value="C:core mediator complex"/>
    <property type="evidence" value="ECO:0007669"/>
    <property type="project" value="TreeGrafter"/>
</dbReference>
<dbReference type="EMBL" id="MU857640">
    <property type="protein sequence ID" value="KAK4248244.1"/>
    <property type="molecule type" value="Genomic_DNA"/>
</dbReference>
<comment type="subunit">
    <text evidence="3 10">Component of the Mediator complex.</text>
</comment>
<keyword evidence="8 10" id="KW-0539">Nucleus</keyword>
<reference evidence="11" key="2">
    <citation type="submission" date="2023-05" db="EMBL/GenBank/DDBJ databases">
        <authorList>
            <consortium name="Lawrence Berkeley National Laboratory"/>
            <person name="Steindorff A."/>
            <person name="Hensen N."/>
            <person name="Bonometti L."/>
            <person name="Westerberg I."/>
            <person name="Brannstrom I.O."/>
            <person name="Guillou S."/>
            <person name="Cros-Aarteil S."/>
            <person name="Calhoun S."/>
            <person name="Haridas S."/>
            <person name="Kuo A."/>
            <person name="Mondo S."/>
            <person name="Pangilinan J."/>
            <person name="Riley R."/>
            <person name="Labutti K."/>
            <person name="Andreopoulos B."/>
            <person name="Lipzen A."/>
            <person name="Chen C."/>
            <person name="Yanf M."/>
            <person name="Daum C."/>
            <person name="Ng V."/>
            <person name="Clum A."/>
            <person name="Ohm R."/>
            <person name="Martin F."/>
            <person name="Silar P."/>
            <person name="Natvig D."/>
            <person name="Lalanne C."/>
            <person name="Gautier V."/>
            <person name="Ament-Velasquez S.L."/>
            <person name="Kruys A."/>
            <person name="Hutchinson M.I."/>
            <person name="Powell A.J."/>
            <person name="Barry K."/>
            <person name="Miller A.N."/>
            <person name="Grigoriev I.V."/>
            <person name="Debuchy R."/>
            <person name="Gladieux P."/>
            <person name="Thoren M.H."/>
            <person name="Johannesson H."/>
        </authorList>
    </citation>
    <scope>NUCLEOTIDE SEQUENCE</scope>
    <source>
        <strain evidence="11">CBS 359.72</strain>
    </source>
</reference>
<evidence type="ECO:0000256" key="4">
    <source>
        <dbReference type="ARBA" id="ARBA00020631"/>
    </source>
</evidence>
<dbReference type="PANTHER" id="PTHR21428">
    <property type="entry name" value="MEDIATOR OF RNA POLYMERASE II TRANSCRIPTION SUBUNIT 7"/>
    <property type="match status" value="1"/>
</dbReference>
<keyword evidence="7 10" id="KW-0804">Transcription</keyword>
<evidence type="ECO:0000256" key="6">
    <source>
        <dbReference type="ARBA" id="ARBA00023159"/>
    </source>
</evidence>
<evidence type="ECO:0000256" key="8">
    <source>
        <dbReference type="ARBA" id="ARBA00023242"/>
    </source>
</evidence>
<dbReference type="AlphaFoldDB" id="A0AAN7CTV4"/>
<name>A0AAN7CTV4_9PEZI</name>
<dbReference type="PANTHER" id="PTHR21428:SF11">
    <property type="entry name" value="MEDIATOR OF RNA POLYMERASE II TRANSCRIPTION SUBUNIT 7"/>
    <property type="match status" value="1"/>
</dbReference>
<dbReference type="Pfam" id="PF05983">
    <property type="entry name" value="Med7"/>
    <property type="match status" value="1"/>
</dbReference>
<keyword evidence="12" id="KW-1185">Reference proteome</keyword>
<dbReference type="InterPro" id="IPR037212">
    <property type="entry name" value="Med7/Med21-like"/>
</dbReference>
<evidence type="ECO:0000313" key="12">
    <source>
        <dbReference type="Proteomes" id="UP001303647"/>
    </source>
</evidence>
<dbReference type="InterPro" id="IPR009244">
    <property type="entry name" value="Mediatior_Med7"/>
</dbReference>
<comment type="function">
    <text evidence="9">Component of the Mediator complex, a coactivator involved in the regulated transcription of nearly all RNA polymerase II-dependent genes. Mediator functions as a bridge to convey information from gene-specific regulatory proteins to the basal RNA polymerase II transcription machinery. Mediator is recruited to promoters by direct interactions with regulatory proteins and serves as a scaffold for the assembly of a functional preinitiation complex with RNA polymerase II and the general transcription factors.</text>
</comment>
<sequence length="247" mass="27860">MDGLEDDPNRVTALWPDPPPFWRDFTSENIERFESLKEDYAEQQGLSADVVTRIPDIPEHLVNLQPPPEPAEGKWKLFNETETLTETLQSLEDAGIQRLGQASEIDRDSKHLDRGFELKKLVKSLLLNYLELVGLMGHNPAHAAEKIEDIKVLLLNFHHTLNEYRPHHAREQLIQMMHAHGDQMRAETAGIRSVVDKAKRMIEGLASIQVPQLDKAPIDKGVVKAQVNQVGGQREVAGWEGVCGEFS</sequence>
<dbReference type="Gene3D" id="6.10.140.1520">
    <property type="match status" value="1"/>
</dbReference>
<evidence type="ECO:0000256" key="5">
    <source>
        <dbReference type="ARBA" id="ARBA00023015"/>
    </source>
</evidence>
<accession>A0AAN7CTV4</accession>
<evidence type="ECO:0000256" key="2">
    <source>
        <dbReference type="ARBA" id="ARBA00009994"/>
    </source>
</evidence>
<dbReference type="GO" id="GO:0006357">
    <property type="term" value="P:regulation of transcription by RNA polymerase II"/>
    <property type="evidence" value="ECO:0007669"/>
    <property type="project" value="InterPro"/>
</dbReference>
<dbReference type="InterPro" id="IPR044888">
    <property type="entry name" value="Mediatior_Med7_sf"/>
</dbReference>
<evidence type="ECO:0000256" key="9">
    <source>
        <dbReference type="ARBA" id="ARBA00025687"/>
    </source>
</evidence>